<dbReference type="InterPro" id="IPR032676">
    <property type="entry name" value="YkuD_2"/>
</dbReference>
<gene>
    <name evidence="3" type="ORF">IQ16_08309</name>
</gene>
<dbReference type="RefSeq" id="WP_018646703.1">
    <property type="nucleotide sequence ID" value="NZ_VLLA01000048.1"/>
</dbReference>
<dbReference type="OrthoDB" id="9815195at2"/>
<name>A0A562QKN7_9BRAD</name>
<protein>
    <submittedName>
        <fullName evidence="3">Uncharacterized protein DUF1906</fullName>
    </submittedName>
</protein>
<keyword evidence="4" id="KW-1185">Reference proteome</keyword>
<dbReference type="SUPFAM" id="SSF51445">
    <property type="entry name" value="(Trans)glycosidases"/>
    <property type="match status" value="1"/>
</dbReference>
<evidence type="ECO:0000256" key="1">
    <source>
        <dbReference type="SAM" id="MobiDB-lite"/>
    </source>
</evidence>
<reference evidence="3 4" key="1">
    <citation type="journal article" date="2015" name="Stand. Genomic Sci.">
        <title>Genomic Encyclopedia of Bacterial and Archaeal Type Strains, Phase III: the genomes of soil and plant-associated and newly described type strains.</title>
        <authorList>
            <person name="Whitman W.B."/>
            <person name="Woyke T."/>
            <person name="Klenk H.P."/>
            <person name="Zhou Y."/>
            <person name="Lilburn T.G."/>
            <person name="Beck B.J."/>
            <person name="De Vos P."/>
            <person name="Vandamme P."/>
            <person name="Eisen J.A."/>
            <person name="Garrity G."/>
            <person name="Hugenholtz P."/>
            <person name="Kyrpides N.C."/>
        </authorList>
    </citation>
    <scope>NUCLEOTIDE SEQUENCE [LARGE SCALE GENOMIC DNA]</scope>
    <source>
        <strain evidence="3 4">CGMCC 1.10948</strain>
    </source>
</reference>
<feature type="domain" description="Rv2525c-like glycoside hydrolase-like" evidence="2">
    <location>
        <begin position="228"/>
        <end position="352"/>
    </location>
</feature>
<accession>A0A562QKN7</accession>
<dbReference type="AlphaFoldDB" id="A0A562QKN7"/>
<dbReference type="InterPro" id="IPR015020">
    <property type="entry name" value="Rv2525c-like_Glyco_Hydro-like"/>
</dbReference>
<dbReference type="Pfam" id="PF13645">
    <property type="entry name" value="YkuD_2"/>
    <property type="match status" value="1"/>
</dbReference>
<feature type="region of interest" description="Disordered" evidence="1">
    <location>
        <begin position="792"/>
        <end position="811"/>
    </location>
</feature>
<comment type="caution">
    <text evidence="3">The sequence shown here is derived from an EMBL/GenBank/DDBJ whole genome shotgun (WGS) entry which is preliminary data.</text>
</comment>
<evidence type="ECO:0000313" key="4">
    <source>
        <dbReference type="Proteomes" id="UP000316291"/>
    </source>
</evidence>
<organism evidence="3 4">
    <name type="scientific">Bradyrhizobium huanghuaihaiense</name>
    <dbReference type="NCBI Taxonomy" id="990078"/>
    <lineage>
        <taxon>Bacteria</taxon>
        <taxon>Pseudomonadati</taxon>
        <taxon>Pseudomonadota</taxon>
        <taxon>Alphaproteobacteria</taxon>
        <taxon>Hyphomicrobiales</taxon>
        <taxon>Nitrobacteraceae</taxon>
        <taxon>Bradyrhizobium</taxon>
    </lineage>
</organism>
<dbReference type="PANTHER" id="PTHR38477">
    <property type="entry name" value="HYPOTHETICAL EXPORTED PROTEIN"/>
    <property type="match status" value="1"/>
</dbReference>
<dbReference type="PANTHER" id="PTHR38477:SF1">
    <property type="entry name" value="MUREIN L,D-TRANSPEPTIDASE CATALYTIC DOMAIN FAMILY PROTEIN"/>
    <property type="match status" value="1"/>
</dbReference>
<dbReference type="InterPro" id="IPR017853">
    <property type="entry name" value="GH"/>
</dbReference>
<evidence type="ECO:0000259" key="2">
    <source>
        <dbReference type="Pfam" id="PF08924"/>
    </source>
</evidence>
<dbReference type="Pfam" id="PF08924">
    <property type="entry name" value="Rv2525c_GlyHyd-like"/>
    <property type="match status" value="1"/>
</dbReference>
<proteinExistence type="predicted"/>
<dbReference type="Proteomes" id="UP000316291">
    <property type="component" value="Unassembled WGS sequence"/>
</dbReference>
<sequence length="811" mass="87073">MAFRATKQKVLNRGIPPDGFLDELIAWGRTAPDDIFAPNENADVYSSVVEVLGPWQGLPHRRAAMLEVMRVLAGFESSWDWNAGVDSHNPTSTTPTTIEAGAWQVSANSMVFGPELKNLVLTKVGSLDGNAFQKAMKRDHLLAMEYIARLLRRTVRANGPVKRHEIDEWLRRDAVDEFLAVLGAPSMIRALRSDSVEADSIPSVRAEPAEAGMHGFDANTKLTATTAKALKEAGFKFAIRYLSRKAKPPAKDLTADELDIILDAGLAVMAVQHVAPSGWTPSDTLGVECGDNAAAHARAIGLPEKSSVWLDLEGIAAGTPASAVIAYCNAWFKEVESAGYTTGVYVGANCILSADELYLSLKTKHYWKSGSNVPDIPHRGYCMVQHIIPDDKIGGVSIDRNVTFVDAFGSAPMLVTRGPAMDVAAFASPLLAEPAVADAPAVAARDNDEAILRELAANHELSAPMDTLIRFRNDHGAPISARYWAIADFDRRSSEPRLFLFDVRDNHVQSYLCAHGKGSEGPTDDGYASVFSNQPRSNCTSLGVYHCAETYNGAHGFSMRLDGLEPSNSNARARAVVVHGADYVSQDMIRRTGRIGRSDGCLAVENRYATEVVSALTGGSLVLAWYSKATRPADARFVADSAADEVWSELEPPAAHLAMDASETTASLAMRILQSPKIVLARGHSSGVQDNATAFDNIKDTAEGRAAHRSSYGNAPGGVVNLDPRMLRGMLDLAESFSFSVSEFCGGSHNTNSRHYAGCTADINTINGQHVGAGPSAASFQQRCRELGATEVLGPGDAGHSTHIHAGWPRP</sequence>
<dbReference type="EMBL" id="VLLA01000048">
    <property type="protein sequence ID" value="TWI57275.1"/>
    <property type="molecule type" value="Genomic_DNA"/>
</dbReference>
<dbReference type="Gene3D" id="3.20.20.80">
    <property type="entry name" value="Glycosidases"/>
    <property type="match status" value="1"/>
</dbReference>
<evidence type="ECO:0000313" key="3">
    <source>
        <dbReference type="EMBL" id="TWI57275.1"/>
    </source>
</evidence>